<sequence length="675" mass="73400">MASQLDPGKDGALGVSPTLAGSDPEIVEKHEETIPTASHALAEESANMDPKTQPETLDNHLGEKGAAQVDHGDLEVRNLGWNHKVENVPAPLVGGLRNEDLWTLLRRFNKQIFHVKSIQEPPLANLDLNIADDEDFSPEKLRAQLERLYMVVAISLLSLYKHVCRLRSWRETRRTGTFLGVYAAVWLLDLVVPTVAIFLMVLILYPASREYCFPPAPPSLIDAKTGGVQTPPSGVLASDDSMTGAPQKHQGEAVEQEARSFVNSLSSVCSPLVVSTAAGKHPQGDPHEDRKAPDPGEVTEDITSAKDHTLGITPSVKHDRTKIPVSQTVWGQARPVMHGLADFVDTWERFGNMLSPSAPFPRRRPRLVLASCILPVLLGSLLVSSYILLKGIGFGVGFAFFGDPVIARGMEVLNRKCPRWTTYIELRHTLLRGIPTNAQLTLTLLRIGEKNKAPIPPPPSSDVPPPVEPHETAGQNLEHLDTTNEELHEAINPAPDAPCLEEDKEASKPKRARRILGLLKGTTKGGVQATLTADKAKAKAGARHARDRLGVVKGQKPHPTSGPVCFPARYKGKKGHAYITATATTPALSWTHEEGDDGLSPVWTVAVRDIAELKKVGGLGWKSKIVVGWAMGSEIVDGLLIEAAGGEVMHLTAISMRDELFNRLISMGGQMWEAW</sequence>
<evidence type="ECO:0000313" key="2">
    <source>
        <dbReference type="Proteomes" id="UP001163324"/>
    </source>
</evidence>
<protein>
    <submittedName>
        <fullName evidence="1">Uncharacterized protein</fullName>
    </submittedName>
</protein>
<organism evidence="1 2">
    <name type="scientific">Trichothecium roseum</name>
    <dbReference type="NCBI Taxonomy" id="47278"/>
    <lineage>
        <taxon>Eukaryota</taxon>
        <taxon>Fungi</taxon>
        <taxon>Dikarya</taxon>
        <taxon>Ascomycota</taxon>
        <taxon>Pezizomycotina</taxon>
        <taxon>Sordariomycetes</taxon>
        <taxon>Hypocreomycetidae</taxon>
        <taxon>Hypocreales</taxon>
        <taxon>Hypocreales incertae sedis</taxon>
        <taxon>Trichothecium</taxon>
    </lineage>
</organism>
<reference evidence="1" key="1">
    <citation type="submission" date="2022-10" db="EMBL/GenBank/DDBJ databases">
        <title>Complete Genome of Trichothecium roseum strain YXFP-22015, a Plant Pathogen Isolated from Citrus.</title>
        <authorList>
            <person name="Wang Y."/>
            <person name="Zhu L."/>
        </authorList>
    </citation>
    <scope>NUCLEOTIDE SEQUENCE</scope>
    <source>
        <strain evidence="1">YXFP-22015</strain>
    </source>
</reference>
<accession>A0ACC0UR98</accession>
<keyword evidence="2" id="KW-1185">Reference proteome</keyword>
<proteinExistence type="predicted"/>
<evidence type="ECO:0000313" key="1">
    <source>
        <dbReference type="EMBL" id="KAI9896513.1"/>
    </source>
</evidence>
<name>A0ACC0UR98_9HYPO</name>
<gene>
    <name evidence="1" type="ORF">N3K66_008685</name>
</gene>
<dbReference type="EMBL" id="CM047948">
    <property type="protein sequence ID" value="KAI9896513.1"/>
    <property type="molecule type" value="Genomic_DNA"/>
</dbReference>
<comment type="caution">
    <text evidence="1">The sequence shown here is derived from an EMBL/GenBank/DDBJ whole genome shotgun (WGS) entry which is preliminary data.</text>
</comment>
<dbReference type="Proteomes" id="UP001163324">
    <property type="component" value="Chromosome 9"/>
</dbReference>